<name>A0A6N7LRY0_9GAMM</name>
<dbReference type="Gene3D" id="3.40.630.30">
    <property type="match status" value="1"/>
</dbReference>
<accession>A0A6N7LRY0</accession>
<keyword evidence="2" id="KW-1185">Reference proteome</keyword>
<dbReference type="SUPFAM" id="SSF55729">
    <property type="entry name" value="Acyl-CoA N-acyltransferases (Nat)"/>
    <property type="match status" value="1"/>
</dbReference>
<dbReference type="InterPro" id="IPR016181">
    <property type="entry name" value="Acyl_CoA_acyltransferase"/>
</dbReference>
<dbReference type="InterPro" id="IPR007434">
    <property type="entry name" value="FemAB-like"/>
</dbReference>
<dbReference type="GO" id="GO:0016740">
    <property type="term" value="F:transferase activity"/>
    <property type="evidence" value="ECO:0007669"/>
    <property type="project" value="UniProtKB-KW"/>
</dbReference>
<evidence type="ECO:0000313" key="1">
    <source>
        <dbReference type="EMBL" id="MQX53178.1"/>
    </source>
</evidence>
<keyword evidence="1" id="KW-0808">Transferase</keyword>
<dbReference type="RefSeq" id="WP_153500358.1">
    <property type="nucleotide sequence ID" value="NZ_WIRE01000001.1"/>
</dbReference>
<dbReference type="PANTHER" id="PTHR47017:SF1">
    <property type="entry name" value="ACYL-COA"/>
    <property type="match status" value="1"/>
</dbReference>
<sequence>MTDYPFLKDSYLSALEHSGAVTAERGWQPCHLAGESGWVPLYLRSHSRGEYVFDYSWADAYQRHGLAYYPKLVTAIPFTPVTGPRWRGSLEPTRLWEGVQERMNETGASGWHLLFPDQACRDALVDLPLAARQACHFRWLNRDYSDFEDYLARFQSRKRKNLRKERQRVAEQGVTIERVAGPLVSAEQWRVFYQCYASTYLKRGQLPYLGEDFFLQLAQTMASQILLVLASRNDKPIAAALYFLDAQQLYGRYWGCLEEVDGLHFELCYYQGIEHAIAAGLQVFDPGVQGEHKILRGFEPVITWSLHYLREPGFQNAIMDFCQEEAVHVHRYRDEAMTLLPFRKDGG</sequence>
<gene>
    <name evidence="1" type="ORF">GFN93_07935</name>
</gene>
<dbReference type="AlphaFoldDB" id="A0A6N7LRY0"/>
<organism evidence="1 2">
    <name type="scientific">Alcanivorax sediminis</name>
    <dbReference type="NCBI Taxonomy" id="2663008"/>
    <lineage>
        <taxon>Bacteria</taxon>
        <taxon>Pseudomonadati</taxon>
        <taxon>Pseudomonadota</taxon>
        <taxon>Gammaproteobacteria</taxon>
        <taxon>Oceanospirillales</taxon>
        <taxon>Alcanivoracaceae</taxon>
        <taxon>Alcanivorax</taxon>
    </lineage>
</organism>
<reference evidence="1 2" key="1">
    <citation type="submission" date="2019-10" db="EMBL/GenBank/DDBJ databases">
        <title>Alcanivorax sp.PA15-N-34 draft genome sequence.</title>
        <authorList>
            <person name="Liao X."/>
            <person name="Shao Z."/>
        </authorList>
    </citation>
    <scope>NUCLEOTIDE SEQUENCE [LARGE SCALE GENOMIC DNA]</scope>
    <source>
        <strain evidence="1 2">PA15-N-34</strain>
    </source>
</reference>
<dbReference type="Proteomes" id="UP000469421">
    <property type="component" value="Unassembled WGS sequence"/>
</dbReference>
<evidence type="ECO:0000313" key="2">
    <source>
        <dbReference type="Proteomes" id="UP000469421"/>
    </source>
</evidence>
<protein>
    <submittedName>
        <fullName evidence="1">GNAT family N-acetyltransferase</fullName>
    </submittedName>
</protein>
<dbReference type="EMBL" id="WIRE01000001">
    <property type="protein sequence ID" value="MQX53178.1"/>
    <property type="molecule type" value="Genomic_DNA"/>
</dbReference>
<dbReference type="Pfam" id="PF04339">
    <property type="entry name" value="FemAB_like"/>
    <property type="match status" value="1"/>
</dbReference>
<dbReference type="PANTHER" id="PTHR47017">
    <property type="entry name" value="ACYL-COA"/>
    <property type="match status" value="1"/>
</dbReference>
<comment type="caution">
    <text evidence="1">The sequence shown here is derived from an EMBL/GenBank/DDBJ whole genome shotgun (WGS) entry which is preliminary data.</text>
</comment>
<proteinExistence type="predicted"/>